<protein>
    <submittedName>
        <fullName evidence="3">Heterokaryon incompatibility protein-domain-containing protein</fullName>
    </submittedName>
</protein>
<gene>
    <name evidence="3" type="ORF">B0T21DRAFT_395476</name>
</gene>
<sequence>MVGPDMCLHRSGVRFRGKRSCNIQHFNVRKKMGLKWKKAQKLPYLCLAMVRWHKPSCTTPQVEVDDVAKAPHCTSCNSSPNLEELAAAVAGFSPLPPIPPDEPLDNLNLFWPPTVNYTYPATPQSSNNDPTEGNSPSPLKARSEPIDPSTLLVYGRALKPDEFRLLRLPFADPADPVHITLEICHDDDHPNYETCSYAWGGEAGDSTLCKPVFVGEYWDILFQTQNCWDMLKCLRPKMRTLQRVLWVDAICINQRDPYGEREEQVEKMFQLYRMADRVVVFLGKDMFGDLGEGEGSKARTYPKKREVSEMAMVNRGDGGQISLPDLLRRDYFKRLWVVQELLIAQRVDIRVGNTEYWINSTTVEKRTFFGHGNWGTMPAPWFQYAARGGSIGDSQQDSSSRLLNMMIVTDNCLSADPRDKVFGVLALAQAGANNEHLIRPDYSLSLRHIMIGAFAHCLIVDDDTHLLWAASGIRGWSDYPSWAPAWNASKTFKMNLMVTAKAELTADSACWRWQSGGSFNLEDWALCDFAHLLGSHTPNTQSAVSQGESIETSVRQKRLSSQRGFLRCSPLNRRPIYFRITPSGRDRRDPERVTPRTRITAVSGITGGLSVQLMHLCQLNAQPLAIDHLESTVLYSVAGSLFFISETEGLEDLVDPENDHLFVLQRGKKPLMFFILRAADYDLWQFKVVAPCYQVFIKSPHLKSTRRKASVSLSQFERPLSQVIEECVEPDWESMDKLSPSWWKLRYVFILLPHDGAMHANPEYLLGITAIMNVSPHAWTGSDDDLLKSYVKAMKRIHGSRSVSIYESNGVQIVEVWPRWLSRSYEGKIDEWNSGGDWYLFNRASRPVLNQEDFLWREVSHREARNFILRSSARRFGSPLLPNSGSGPFALRAPKDRLLKVLRDGVREVDVLGGRLNGKDGSCWKAWKAGPPTGDAPESMKLGPVNAKDLTWPHLGFSGWGRGKVGDGGLVFDGMTYQVEII</sequence>
<feature type="domain" description="Heterokaryon incompatibility" evidence="2">
    <location>
        <begin position="192"/>
        <end position="340"/>
    </location>
</feature>
<comment type="caution">
    <text evidence="3">The sequence shown here is derived from an EMBL/GenBank/DDBJ whole genome shotgun (WGS) entry which is preliminary data.</text>
</comment>
<dbReference type="AlphaFoldDB" id="A0AA40ASN2"/>
<dbReference type="EMBL" id="JAUKTV010000012">
    <property type="protein sequence ID" value="KAK0721258.1"/>
    <property type="molecule type" value="Genomic_DNA"/>
</dbReference>
<dbReference type="InterPro" id="IPR052895">
    <property type="entry name" value="HetReg/Transcr_Mod"/>
</dbReference>
<feature type="region of interest" description="Disordered" evidence="1">
    <location>
        <begin position="120"/>
        <end position="144"/>
    </location>
</feature>
<name>A0AA40ASN2_9PEZI</name>
<dbReference type="Proteomes" id="UP001172159">
    <property type="component" value="Unassembled WGS sequence"/>
</dbReference>
<evidence type="ECO:0000313" key="3">
    <source>
        <dbReference type="EMBL" id="KAK0721258.1"/>
    </source>
</evidence>
<proteinExistence type="predicted"/>
<dbReference type="InterPro" id="IPR010730">
    <property type="entry name" value="HET"/>
</dbReference>
<dbReference type="Pfam" id="PF06985">
    <property type="entry name" value="HET"/>
    <property type="match status" value="1"/>
</dbReference>
<dbReference type="PANTHER" id="PTHR24148:SF81">
    <property type="entry name" value="HETEROKARYON INCOMPATIBILITY DOMAIN-CONTAINING PROTEIN"/>
    <property type="match status" value="1"/>
</dbReference>
<accession>A0AA40ASN2</accession>
<keyword evidence="4" id="KW-1185">Reference proteome</keyword>
<evidence type="ECO:0000313" key="4">
    <source>
        <dbReference type="Proteomes" id="UP001172159"/>
    </source>
</evidence>
<organism evidence="3 4">
    <name type="scientific">Apiosordaria backusii</name>
    <dbReference type="NCBI Taxonomy" id="314023"/>
    <lineage>
        <taxon>Eukaryota</taxon>
        <taxon>Fungi</taxon>
        <taxon>Dikarya</taxon>
        <taxon>Ascomycota</taxon>
        <taxon>Pezizomycotina</taxon>
        <taxon>Sordariomycetes</taxon>
        <taxon>Sordariomycetidae</taxon>
        <taxon>Sordariales</taxon>
        <taxon>Lasiosphaeriaceae</taxon>
        <taxon>Apiosordaria</taxon>
    </lineage>
</organism>
<reference evidence="3" key="1">
    <citation type="submission" date="2023-06" db="EMBL/GenBank/DDBJ databases">
        <title>Genome-scale phylogeny and comparative genomics of the fungal order Sordariales.</title>
        <authorList>
            <consortium name="Lawrence Berkeley National Laboratory"/>
            <person name="Hensen N."/>
            <person name="Bonometti L."/>
            <person name="Westerberg I."/>
            <person name="Brannstrom I.O."/>
            <person name="Guillou S."/>
            <person name="Cros-Aarteil S."/>
            <person name="Calhoun S."/>
            <person name="Haridas S."/>
            <person name="Kuo A."/>
            <person name="Mondo S."/>
            <person name="Pangilinan J."/>
            <person name="Riley R."/>
            <person name="Labutti K."/>
            <person name="Andreopoulos B."/>
            <person name="Lipzen A."/>
            <person name="Chen C."/>
            <person name="Yanf M."/>
            <person name="Daum C."/>
            <person name="Ng V."/>
            <person name="Clum A."/>
            <person name="Steindorff A."/>
            <person name="Ohm R."/>
            <person name="Martin F."/>
            <person name="Silar P."/>
            <person name="Natvig D."/>
            <person name="Lalanne C."/>
            <person name="Gautier V."/>
            <person name="Ament-Velasquez S.L."/>
            <person name="Kruys A."/>
            <person name="Hutchinson M.I."/>
            <person name="Powell A.J."/>
            <person name="Barry K."/>
            <person name="Miller A.N."/>
            <person name="Grigoriev I.V."/>
            <person name="Debuchy R."/>
            <person name="Gladieux P."/>
            <person name="Thoren M.H."/>
            <person name="Johannesson H."/>
        </authorList>
    </citation>
    <scope>NUCLEOTIDE SEQUENCE</scope>
    <source>
        <strain evidence="3">CBS 540.89</strain>
    </source>
</reference>
<dbReference type="PANTHER" id="PTHR24148">
    <property type="entry name" value="ANKYRIN REPEAT DOMAIN-CONTAINING PROTEIN 39 HOMOLOG-RELATED"/>
    <property type="match status" value="1"/>
</dbReference>
<evidence type="ECO:0000256" key="1">
    <source>
        <dbReference type="SAM" id="MobiDB-lite"/>
    </source>
</evidence>
<feature type="compositionally biased region" description="Polar residues" evidence="1">
    <location>
        <begin position="120"/>
        <end position="137"/>
    </location>
</feature>
<evidence type="ECO:0000259" key="2">
    <source>
        <dbReference type="Pfam" id="PF06985"/>
    </source>
</evidence>